<evidence type="ECO:0000256" key="6">
    <source>
        <dbReference type="SAM" id="MobiDB-lite"/>
    </source>
</evidence>
<dbReference type="PANTHER" id="PTHR46730">
    <property type="entry name" value="POLYCYSTIN-1"/>
    <property type="match status" value="1"/>
</dbReference>
<evidence type="ECO:0000256" key="4">
    <source>
        <dbReference type="ARBA" id="ARBA00022989"/>
    </source>
</evidence>
<feature type="compositionally biased region" description="Polar residues" evidence="6">
    <location>
        <begin position="2552"/>
        <end position="2565"/>
    </location>
</feature>
<keyword evidence="3" id="KW-0677">Repeat</keyword>
<reference evidence="9" key="1">
    <citation type="submission" date="2020-11" db="EMBL/GenBank/DDBJ databases">
        <authorList>
            <person name="Tran Van P."/>
        </authorList>
    </citation>
    <scope>NUCLEOTIDE SEQUENCE</scope>
</reference>
<proteinExistence type="predicted"/>
<feature type="transmembrane region" description="Helical" evidence="7">
    <location>
        <begin position="2425"/>
        <end position="2452"/>
    </location>
</feature>
<organism evidence="9">
    <name type="scientific">Darwinula stevensoni</name>
    <dbReference type="NCBI Taxonomy" id="69355"/>
    <lineage>
        <taxon>Eukaryota</taxon>
        <taxon>Metazoa</taxon>
        <taxon>Ecdysozoa</taxon>
        <taxon>Arthropoda</taxon>
        <taxon>Crustacea</taxon>
        <taxon>Oligostraca</taxon>
        <taxon>Ostracoda</taxon>
        <taxon>Podocopa</taxon>
        <taxon>Podocopida</taxon>
        <taxon>Darwinulocopina</taxon>
        <taxon>Darwinuloidea</taxon>
        <taxon>Darwinulidae</taxon>
        <taxon>Darwinula</taxon>
    </lineage>
</organism>
<evidence type="ECO:0000313" key="10">
    <source>
        <dbReference type="Proteomes" id="UP000677054"/>
    </source>
</evidence>
<evidence type="ECO:0000256" key="2">
    <source>
        <dbReference type="ARBA" id="ARBA00022692"/>
    </source>
</evidence>
<dbReference type="GO" id="GO:0006816">
    <property type="term" value="P:calcium ion transport"/>
    <property type="evidence" value="ECO:0007669"/>
    <property type="project" value="TreeGrafter"/>
</dbReference>
<dbReference type="GO" id="GO:0005886">
    <property type="term" value="C:plasma membrane"/>
    <property type="evidence" value="ECO:0007669"/>
    <property type="project" value="TreeGrafter"/>
</dbReference>
<sequence>MEQETEMETCVQGIRCIVHGLKVVCRSRTSVWHQLALEMASSALLECCTAKRQDDASQRILTAWMIRKTPRQNFHVPPIRCIAWLLRDASHMRALVPNTIQIQNQARFLIPVQLERYIAWRKKAVSQLMPLVVSKKAKVGSPPALAQLARYFETEKNKEKAFSCSSGKVYCQASGKCVEIGEECMFNEGDNNVCAPGMVYCSVSETCVEPDFPCEDMDESDGDTDESDEKLDACPLNHVWNAECEACTPMNLTTRDQCDLVQGISFGADCLESDQCPDGAICCPTGSKGFTCIGKDGKPTGPSQNSTNCETEYFQPTGAVCNSKSDCQNLEFCCRGFCYVSRVVHLLGSSPSTSSHRRRECSTHEQYCSLSERCQSVTSTCGEPCIPTTVLCKPNAMCALEAACPMKAETPVARTIVAVVLPSGGALVMNAPEVLTAPEDSAATFSISDSFSVAWQGIDRSPSKLQNFQTLRQELQGMVKQIGSLEGIKAYHIVAAALDLPLRLGLVVEFKDKPNTRSEILGQLEVFHPEDRRWEVIGPRDSALVKTSQGSLMRFKPNGNFHGEVTFLVRPFSQIDELTWFGDSKEVLLKIESLNDAPKSKLTFNPLEFPSMPLQGPDPGMYVRDVVSVFYEDPDGDDLGMSILYADVSSLGRWQYSPDNGNAWNNIALSDHVHPVPEKLQISPSYLGPVKAVDVIRNTICDTTAQTPEVDVFSQNLKCMNLYGDSDRLSEAYMSFQQQNAGLQATSAVFPLGTGNVALKFNTTTALLLGPKYKIRFNPNQQMEWSLSEAMRKARIAFTAWDMTDGRKPGGTIQMEIPVCVTNCGKSGSLSADITVAYARQRDCTGGPSVGTPLAVDQCGVCGGDGTSCLDCNGKPSGGAIWRCGTCVGAGVGSDAEEALLDCAGECILGRKPQNEIIQKANLSICIPTSMNQSFTFCDGSSNSGAFIDICGDCKSRGVEPVMACSKICSVNGSSLCVGCNGEPLSGWETDMCGKCHSPESPGVNDCVSIWDWTPHAFDRAMYALSDVDPQLILIGAGLSRNSFLKADCYLKHESGTIVDVKGSEVYTGKILIKLKAFNDSWPLLGGYGIHCVLKRVGKEVELDGNPSRWLDVVDSRNLATTSISPSSPVVGSSFELVAKSSGQVKRDYGGSCFLFLESTGEIFSTPSVLGPDGQSFKCNATFGRVVKLKVGFSFLAGSEPFLLGASMKEVTIKDSNPVAPGITYSEDLRKIFIVFDRNVKAISGTNENFCARLVSGQNWLSGWNCEIVGNLLELEGNVSTLTQKVSLNLGAAGGLQRAGSLPQLAAALNMTVTVTPPTAANYLIIPDIQLSGGGKLCGSGASSFFVMSTSGEAGGSLEFTWNISVANQDKLDAGTIQTAATAIQGLNLPRLPTSTRQITFQTDNFPSASGNGNATVVEYQVAVTARNWIGHQNTLLRGFTLLPQNNMGISAFIRGPSNILADGIYNYEMLASSCQGPNASVTFSYFWSLDGIGEEVLTSTSGNRVSLKKDVLLPGRTYTLRCLAVSDDTLGLATQAILMLNVQRGRIPMDWAEGNSWMDVLPEARMGAKGYQMLLKAFPSQSEATWTCGKITDQATLPCLVGPNLERLENHWRQDFSILSATSVRLPIGIYELGWTGKEDSNEEYRMRWKYVQEDSIPEITVPALFYRLDIGNDLVIRASISSSSSLFAYWEALQRPGFGYLDVSLLKPKQSFLMASSSREFNLVISGNMANDLAWNTPYLFRLHAIRDGKEAYLDVLVVTNAPPQYGSFRVAPVEGKALVTNFQFTVDKDWLDFSWDMPFSYRFGYVWDSTEPPKWFGNTPLSVPVLETTLPGDPKKPNLIPVMEVCDAHSACQVTFGSPIQLGIPTSLSLAQLSDLTNQMQEMRSEDPFAALSLGRSLLNTLRQMNSSPEAIQSMEALVQEGLRSSLQDFKLRLMGNPKTLDTGINFLGETSSTVRDMKFVDNSTRDEIGSLLSVITENLMAPQTQNLVAVEGSVGELLTSASSRRKRMVKREVRTSTESSWAKYLPDFVIGTNNREKRASGELLSSGSLASTADYFTSSKPFTIENAKIFLSAAELTNMKPQDMILQLHVWMSGLCQTLVTVGQSVTLSSESLKVSLSVSKESLEGKAGEEFTLIPANDTYLDSSVPVMMNSDLVDAYSSWDCRGDHGSCDTVCLAGASSDQDYLAAVANDLNAKYKERRSDVYEVRMIDDANGKLIGQSSFKDPLKIILPVKDTSVPRDFRIHCFFTERPGTTWDNGTCTSRNVKLDGGNYVECSCPHLGYVRAGTELDNFRVWIDNDRIGNDWVRDDRNGNDRVRDDRNGNDRNGNDRIGNDRNGNDRIGNDRNGNDRIGNDRNGNHWDRDDRYNRDDWGRLGRPAYDALKEKAKTGMNFTLPTGETLTLPPQNLDGSMIGSENSPKDYTIPLIIGCVAGVVIVLIIVFVIFAIVTKNRKRSQKIRPLGNSLSSGPTTYRTPQFEQSLEGFAGSYGVYQKRGDMVNSPRFGTMTEEEVYVERKVAEHMKTVDWRATGNRRNSLSFRRPSVVPSPMTYHSPTPTSPNKEL</sequence>
<evidence type="ECO:0000313" key="9">
    <source>
        <dbReference type="EMBL" id="CAD7241864.1"/>
    </source>
</evidence>
<dbReference type="PANTHER" id="PTHR46730:SF1">
    <property type="entry name" value="PLAT DOMAIN-CONTAINING PROTEIN"/>
    <property type="match status" value="1"/>
</dbReference>
<dbReference type="GO" id="GO:0005261">
    <property type="term" value="F:monoatomic cation channel activity"/>
    <property type="evidence" value="ECO:0007669"/>
    <property type="project" value="TreeGrafter"/>
</dbReference>
<feature type="domain" description="PKD/REJ-like" evidence="8">
    <location>
        <begin position="1714"/>
        <end position="1809"/>
    </location>
</feature>
<feature type="region of interest" description="Disordered" evidence="6">
    <location>
        <begin position="2538"/>
        <end position="2565"/>
    </location>
</feature>
<evidence type="ECO:0000259" key="8">
    <source>
        <dbReference type="Pfam" id="PF02010"/>
    </source>
</evidence>
<feature type="region of interest" description="Disordered" evidence="6">
    <location>
        <begin position="2310"/>
        <end position="2371"/>
    </location>
</feature>
<keyword evidence="10" id="KW-1185">Reference proteome</keyword>
<keyword evidence="2 7" id="KW-0812">Transmembrane</keyword>
<dbReference type="EMBL" id="CAJPEV010000188">
    <property type="protein sequence ID" value="CAG0882021.1"/>
    <property type="molecule type" value="Genomic_DNA"/>
</dbReference>
<keyword evidence="5 7" id="KW-0472">Membrane</keyword>
<keyword evidence="4 7" id="KW-1133">Transmembrane helix</keyword>
<name>A0A7R9A0U9_9CRUS</name>
<evidence type="ECO:0000256" key="1">
    <source>
        <dbReference type="ARBA" id="ARBA00004370"/>
    </source>
</evidence>
<evidence type="ECO:0000256" key="5">
    <source>
        <dbReference type="ARBA" id="ARBA00023136"/>
    </source>
</evidence>
<dbReference type="Pfam" id="PF02010">
    <property type="entry name" value="REJ"/>
    <property type="match status" value="1"/>
</dbReference>
<comment type="subcellular location">
    <subcellularLocation>
        <location evidence="1">Membrane</location>
    </subcellularLocation>
</comment>
<protein>
    <recommendedName>
        <fullName evidence="8">PKD/REJ-like domain-containing protein</fullName>
    </recommendedName>
</protein>
<dbReference type="OrthoDB" id="6351878at2759"/>
<dbReference type="Proteomes" id="UP000677054">
    <property type="component" value="Unassembled WGS sequence"/>
</dbReference>
<dbReference type="EMBL" id="LR899705">
    <property type="protein sequence ID" value="CAD7241864.1"/>
    <property type="molecule type" value="Genomic_DNA"/>
</dbReference>
<accession>A0A7R9A0U9</accession>
<evidence type="ECO:0000256" key="3">
    <source>
        <dbReference type="ARBA" id="ARBA00022737"/>
    </source>
</evidence>
<evidence type="ECO:0000256" key="7">
    <source>
        <dbReference type="SAM" id="Phobius"/>
    </source>
</evidence>
<dbReference type="InterPro" id="IPR002859">
    <property type="entry name" value="PKD/REJ-like"/>
</dbReference>
<gene>
    <name evidence="9" type="ORF">DSTB1V02_LOCUS1842</name>
</gene>